<dbReference type="Proteomes" id="UP000555546">
    <property type="component" value="Unassembled WGS sequence"/>
</dbReference>
<evidence type="ECO:0000313" key="7">
    <source>
        <dbReference type="Proteomes" id="UP000555546"/>
    </source>
</evidence>
<evidence type="ECO:0000256" key="1">
    <source>
        <dbReference type="ARBA" id="ARBA00023015"/>
    </source>
</evidence>
<reference evidence="6 7" key="1">
    <citation type="submission" date="2020-08" db="EMBL/GenBank/DDBJ databases">
        <title>Genomic Encyclopedia of Type Strains, Phase IV (KMG-IV): sequencing the most valuable type-strain genomes for metagenomic binning, comparative biology and taxonomic classification.</title>
        <authorList>
            <person name="Goeker M."/>
        </authorList>
    </citation>
    <scope>NUCLEOTIDE SEQUENCE [LARGE SCALE GENOMIC DNA]</scope>
    <source>
        <strain evidence="6 7">DSM 26944</strain>
    </source>
</reference>
<dbReference type="InterPro" id="IPR018060">
    <property type="entry name" value="HTH_AraC"/>
</dbReference>
<dbReference type="PRINTS" id="PR00032">
    <property type="entry name" value="HTHARAC"/>
</dbReference>
<keyword evidence="3" id="KW-0010">Activator</keyword>
<dbReference type="PANTHER" id="PTHR43280">
    <property type="entry name" value="ARAC-FAMILY TRANSCRIPTIONAL REGULATOR"/>
    <property type="match status" value="1"/>
</dbReference>
<proteinExistence type="predicted"/>
<evidence type="ECO:0000259" key="5">
    <source>
        <dbReference type="PROSITE" id="PS01124"/>
    </source>
</evidence>
<dbReference type="PROSITE" id="PS01124">
    <property type="entry name" value="HTH_ARAC_FAMILY_2"/>
    <property type="match status" value="1"/>
</dbReference>
<dbReference type="EMBL" id="JACIJG010000014">
    <property type="protein sequence ID" value="MBB5703528.1"/>
    <property type="molecule type" value="Genomic_DNA"/>
</dbReference>
<dbReference type="SUPFAM" id="SSF46689">
    <property type="entry name" value="Homeodomain-like"/>
    <property type="match status" value="1"/>
</dbReference>
<dbReference type="SMART" id="SM00342">
    <property type="entry name" value="HTH_ARAC"/>
    <property type="match status" value="1"/>
</dbReference>
<accession>A0A7W9EMJ9</accession>
<sequence length="327" mass="37346">MLTMDISGNLLYRSNIEGREMSGNFVPTYELYGEESEHKPDFWLHCETLFSRSSLHNFEIALHRHDSFFQLLYIEGGAGHARFDSVVCPFQTPCAILVPPGFNHGFAFSRDIVGHIVTILSPHIPFTGGSAGGVMSEWLMQPQLISMAGAGEENLALLSSLLRQMQEEFHARKPYKNSLLDSLIKTAFIYILRYAFSSNPAMQDERQMYGHPRMERLQELIDRYYREHKPVSFYAKLLGVSPTHLNRTVKQLTGRTTQDMVANRLIEAARRDLIAMPSSVQHIAYSLGFSDPAYFSRFFLKMTGETPRSFRLREREHLADRTASPQS</sequence>
<keyword evidence="1" id="KW-0805">Transcription regulation</keyword>
<organism evidence="6 7">
    <name type="scientific">Brucella daejeonensis</name>
    <dbReference type="NCBI Taxonomy" id="659015"/>
    <lineage>
        <taxon>Bacteria</taxon>
        <taxon>Pseudomonadati</taxon>
        <taxon>Pseudomonadota</taxon>
        <taxon>Alphaproteobacteria</taxon>
        <taxon>Hyphomicrobiales</taxon>
        <taxon>Brucellaceae</taxon>
        <taxon>Brucella/Ochrobactrum group</taxon>
        <taxon>Brucella</taxon>
    </lineage>
</organism>
<dbReference type="Pfam" id="PF02311">
    <property type="entry name" value="AraC_binding"/>
    <property type="match status" value="1"/>
</dbReference>
<keyword evidence="2" id="KW-0238">DNA-binding</keyword>
<dbReference type="PANTHER" id="PTHR43280:SF32">
    <property type="entry name" value="TRANSCRIPTIONAL REGULATORY PROTEIN"/>
    <property type="match status" value="1"/>
</dbReference>
<dbReference type="InterPro" id="IPR020449">
    <property type="entry name" value="Tscrpt_reg_AraC-type_HTH"/>
</dbReference>
<dbReference type="InterPro" id="IPR011051">
    <property type="entry name" value="RmlC_Cupin_sf"/>
</dbReference>
<dbReference type="AlphaFoldDB" id="A0A7W9EMJ9"/>
<dbReference type="GO" id="GO:0043565">
    <property type="term" value="F:sequence-specific DNA binding"/>
    <property type="evidence" value="ECO:0007669"/>
    <property type="project" value="InterPro"/>
</dbReference>
<evidence type="ECO:0000256" key="2">
    <source>
        <dbReference type="ARBA" id="ARBA00023125"/>
    </source>
</evidence>
<dbReference type="Pfam" id="PF12833">
    <property type="entry name" value="HTH_18"/>
    <property type="match status" value="1"/>
</dbReference>
<name>A0A7W9EMJ9_9HYPH</name>
<dbReference type="SUPFAM" id="SSF51182">
    <property type="entry name" value="RmlC-like cupins"/>
    <property type="match status" value="1"/>
</dbReference>
<evidence type="ECO:0000256" key="3">
    <source>
        <dbReference type="ARBA" id="ARBA00023159"/>
    </source>
</evidence>
<feature type="domain" description="HTH araC/xylS-type" evidence="5">
    <location>
        <begin position="215"/>
        <end position="313"/>
    </location>
</feature>
<evidence type="ECO:0000256" key="4">
    <source>
        <dbReference type="ARBA" id="ARBA00023163"/>
    </source>
</evidence>
<dbReference type="InterPro" id="IPR003313">
    <property type="entry name" value="AraC-bd"/>
</dbReference>
<dbReference type="InterPro" id="IPR009057">
    <property type="entry name" value="Homeodomain-like_sf"/>
</dbReference>
<dbReference type="GO" id="GO:0003700">
    <property type="term" value="F:DNA-binding transcription factor activity"/>
    <property type="evidence" value="ECO:0007669"/>
    <property type="project" value="InterPro"/>
</dbReference>
<dbReference type="CDD" id="cd06999">
    <property type="entry name" value="cupin_HpaA-like_N"/>
    <property type="match status" value="1"/>
</dbReference>
<comment type="caution">
    <text evidence="6">The sequence shown here is derived from an EMBL/GenBank/DDBJ whole genome shotgun (WGS) entry which is preliminary data.</text>
</comment>
<keyword evidence="7" id="KW-1185">Reference proteome</keyword>
<gene>
    <name evidence="6" type="ORF">FHS76_003432</name>
</gene>
<protein>
    <submittedName>
        <fullName evidence="6">AraC family transcriptional activator of pobA</fullName>
    </submittedName>
</protein>
<evidence type="ECO:0000313" key="6">
    <source>
        <dbReference type="EMBL" id="MBB5703528.1"/>
    </source>
</evidence>
<keyword evidence="4" id="KW-0804">Transcription</keyword>
<dbReference type="InterPro" id="IPR047264">
    <property type="entry name" value="Cupin_HpaA-like_N"/>
</dbReference>
<dbReference type="Gene3D" id="1.10.10.60">
    <property type="entry name" value="Homeodomain-like"/>
    <property type="match status" value="1"/>
</dbReference>